<evidence type="ECO:0000313" key="1">
    <source>
        <dbReference type="EMBL" id="CAG8628677.1"/>
    </source>
</evidence>
<gene>
    <name evidence="1" type="ORF">FCALED_LOCUS9946</name>
</gene>
<organism evidence="1 2">
    <name type="scientific">Funneliformis caledonium</name>
    <dbReference type="NCBI Taxonomy" id="1117310"/>
    <lineage>
        <taxon>Eukaryota</taxon>
        <taxon>Fungi</taxon>
        <taxon>Fungi incertae sedis</taxon>
        <taxon>Mucoromycota</taxon>
        <taxon>Glomeromycotina</taxon>
        <taxon>Glomeromycetes</taxon>
        <taxon>Glomerales</taxon>
        <taxon>Glomeraceae</taxon>
        <taxon>Funneliformis</taxon>
    </lineage>
</organism>
<keyword evidence="2" id="KW-1185">Reference proteome</keyword>
<name>A0A9N9GVR5_9GLOM</name>
<evidence type="ECO:0000313" key="2">
    <source>
        <dbReference type="Proteomes" id="UP000789570"/>
    </source>
</evidence>
<dbReference type="EMBL" id="CAJVPQ010003472">
    <property type="protein sequence ID" value="CAG8628677.1"/>
    <property type="molecule type" value="Genomic_DNA"/>
</dbReference>
<reference evidence="1" key="1">
    <citation type="submission" date="2021-06" db="EMBL/GenBank/DDBJ databases">
        <authorList>
            <person name="Kallberg Y."/>
            <person name="Tangrot J."/>
            <person name="Rosling A."/>
        </authorList>
    </citation>
    <scope>NUCLEOTIDE SEQUENCE</scope>
    <source>
        <strain evidence="1">UK204</strain>
    </source>
</reference>
<comment type="caution">
    <text evidence="1">The sequence shown here is derived from an EMBL/GenBank/DDBJ whole genome shotgun (WGS) entry which is preliminary data.</text>
</comment>
<feature type="non-terminal residue" evidence="1">
    <location>
        <position position="1"/>
    </location>
</feature>
<dbReference type="OrthoDB" id="2434387at2759"/>
<sequence>PAMKLKKQAKIFREKSKAFEKSKIEYFGSFCVEYDLFSISYSDQLIFSQKIHEVVRNLLLKKKELSHMVVTSTNTSNLQEEIIAKPAFSKLDSLVSSTPFAKKRSISKILDVFADILLRDDSSINILKILKTAVCDFDQGIIALGSFYSYKSSNHLYVNSEHYIKVSKKSTYNAEIYQVLVNWLRKIYGYEITGQWHLKQYFFKQTRDLLVTILREPNQFLLDMMQSAI</sequence>
<dbReference type="AlphaFoldDB" id="A0A9N9GVR5"/>
<dbReference type="Proteomes" id="UP000789570">
    <property type="component" value="Unassembled WGS sequence"/>
</dbReference>
<protein>
    <submittedName>
        <fullName evidence="1">4069_t:CDS:1</fullName>
    </submittedName>
</protein>
<proteinExistence type="predicted"/>
<accession>A0A9N9GVR5</accession>